<feature type="domain" description="FAD dependent oxidoreductase" evidence="2">
    <location>
        <begin position="2"/>
        <end position="340"/>
    </location>
</feature>
<evidence type="ECO:0000259" key="2">
    <source>
        <dbReference type="Pfam" id="PF01266"/>
    </source>
</evidence>
<dbReference type="Proteomes" id="UP000587527">
    <property type="component" value="Unassembled WGS sequence"/>
</dbReference>
<keyword evidence="1" id="KW-0560">Oxidoreductase</keyword>
<comment type="caution">
    <text evidence="3">The sequence shown here is derived from an EMBL/GenBank/DDBJ whole genome shotgun (WGS) entry which is preliminary data.</text>
</comment>
<dbReference type="PANTHER" id="PTHR13847:SF287">
    <property type="entry name" value="FAD-DEPENDENT OXIDOREDUCTASE DOMAIN-CONTAINING PROTEIN 1"/>
    <property type="match status" value="1"/>
</dbReference>
<dbReference type="InterPro" id="IPR006076">
    <property type="entry name" value="FAD-dep_OxRdtase"/>
</dbReference>
<dbReference type="Gene3D" id="3.50.50.60">
    <property type="entry name" value="FAD/NAD(P)-binding domain"/>
    <property type="match status" value="1"/>
</dbReference>
<organism evidence="3 4">
    <name type="scientific">Allocatelliglobosispora scoriae</name>
    <dbReference type="NCBI Taxonomy" id="643052"/>
    <lineage>
        <taxon>Bacteria</taxon>
        <taxon>Bacillati</taxon>
        <taxon>Actinomycetota</taxon>
        <taxon>Actinomycetes</taxon>
        <taxon>Micromonosporales</taxon>
        <taxon>Micromonosporaceae</taxon>
        <taxon>Allocatelliglobosispora</taxon>
    </lineage>
</organism>
<dbReference type="PANTHER" id="PTHR13847">
    <property type="entry name" value="SARCOSINE DEHYDROGENASE-RELATED"/>
    <property type="match status" value="1"/>
</dbReference>
<evidence type="ECO:0000313" key="3">
    <source>
        <dbReference type="EMBL" id="MBB5869042.1"/>
    </source>
</evidence>
<accession>A0A841BQL1</accession>
<evidence type="ECO:0000313" key="4">
    <source>
        <dbReference type="Proteomes" id="UP000587527"/>
    </source>
</evidence>
<dbReference type="GO" id="GO:0005737">
    <property type="term" value="C:cytoplasm"/>
    <property type="evidence" value="ECO:0007669"/>
    <property type="project" value="TreeGrafter"/>
</dbReference>
<name>A0A841BQL1_9ACTN</name>
<gene>
    <name evidence="3" type="ORF">F4553_002421</name>
</gene>
<dbReference type="Pfam" id="PF01266">
    <property type="entry name" value="DAO"/>
    <property type="match status" value="1"/>
</dbReference>
<dbReference type="GO" id="GO:0016491">
    <property type="term" value="F:oxidoreductase activity"/>
    <property type="evidence" value="ECO:0007669"/>
    <property type="project" value="UniProtKB-KW"/>
</dbReference>
<dbReference type="AlphaFoldDB" id="A0A841BQL1"/>
<dbReference type="Gene3D" id="3.30.9.10">
    <property type="entry name" value="D-Amino Acid Oxidase, subunit A, domain 2"/>
    <property type="match status" value="1"/>
</dbReference>
<proteinExistence type="predicted"/>
<dbReference type="InterPro" id="IPR036188">
    <property type="entry name" value="FAD/NAD-bd_sf"/>
</dbReference>
<reference evidence="3 4" key="1">
    <citation type="submission" date="2020-08" db="EMBL/GenBank/DDBJ databases">
        <title>Sequencing the genomes of 1000 actinobacteria strains.</title>
        <authorList>
            <person name="Klenk H.-P."/>
        </authorList>
    </citation>
    <scope>NUCLEOTIDE SEQUENCE [LARGE SCALE GENOMIC DNA]</scope>
    <source>
        <strain evidence="3 4">DSM 45362</strain>
    </source>
</reference>
<protein>
    <submittedName>
        <fullName evidence="3">Glycine/D-amino acid oxidase-like deaminating enzyme</fullName>
    </submittedName>
</protein>
<sequence length="346" mass="36288">MRICVIGGGLAGALLAWRLAGRARQVDIFTGDDGERDATDASGGGVRGYETHPVQRELAVASLAELLSSRVLREWADFRRTGSAYLREGSAELSAELAEVDRCVYGSVSLAATDELTRAGWAGLPAGTVAVTERFAGYISPHRLRSRVLADLAGRQRTTVRTGAITALVPHTDGTVDCRTVEAVRRYDVVVIAAGAWTPALLRASGLPADGYRTKAIQYTVYPAGGWRPPVFVDETSGLFGRPTADGAVLLGLPTQSWGAGPGESSGTTALHVEASRVARTRFPRLRLGPPRSRISATDCYAGQPVLRLRPVGAAPRLHTFTGGAGGSVKTALAASSIAAAQLTAD</sequence>
<evidence type="ECO:0000256" key="1">
    <source>
        <dbReference type="ARBA" id="ARBA00023002"/>
    </source>
</evidence>
<dbReference type="RefSeq" id="WP_184835412.1">
    <property type="nucleotide sequence ID" value="NZ_JACHMN010000002.1"/>
</dbReference>
<dbReference type="SUPFAM" id="SSF51905">
    <property type="entry name" value="FAD/NAD(P)-binding domain"/>
    <property type="match status" value="1"/>
</dbReference>
<keyword evidence="4" id="KW-1185">Reference proteome</keyword>
<dbReference type="EMBL" id="JACHMN010000002">
    <property type="protein sequence ID" value="MBB5869042.1"/>
    <property type="molecule type" value="Genomic_DNA"/>
</dbReference>